<feature type="compositionally biased region" description="Low complexity" evidence="1">
    <location>
        <begin position="129"/>
        <end position="148"/>
    </location>
</feature>
<protein>
    <submittedName>
        <fullName evidence="3">Uncharacterized protein</fullName>
    </submittedName>
</protein>
<dbReference type="EMBL" id="PDNB01000099">
    <property type="protein sequence ID" value="PGH08729.1"/>
    <property type="molecule type" value="Genomic_DNA"/>
</dbReference>
<gene>
    <name evidence="3" type="ORF">AJ79_05920</name>
</gene>
<dbReference type="AlphaFoldDB" id="A0A2B7XII3"/>
<evidence type="ECO:0000313" key="4">
    <source>
        <dbReference type="Proteomes" id="UP000223968"/>
    </source>
</evidence>
<keyword evidence="2" id="KW-0732">Signal</keyword>
<feature type="chain" id="PRO_5012292928" evidence="2">
    <location>
        <begin position="30"/>
        <end position="283"/>
    </location>
</feature>
<feature type="region of interest" description="Disordered" evidence="1">
    <location>
        <begin position="30"/>
        <end position="61"/>
    </location>
</feature>
<evidence type="ECO:0000256" key="1">
    <source>
        <dbReference type="SAM" id="MobiDB-lite"/>
    </source>
</evidence>
<feature type="compositionally biased region" description="Polar residues" evidence="1">
    <location>
        <begin position="112"/>
        <end position="128"/>
    </location>
</feature>
<reference evidence="3 4" key="1">
    <citation type="submission" date="2017-10" db="EMBL/GenBank/DDBJ databases">
        <title>Comparative genomics in systemic dimorphic fungi from Ajellomycetaceae.</title>
        <authorList>
            <person name="Munoz J.F."/>
            <person name="Mcewen J.G."/>
            <person name="Clay O.K."/>
            <person name="Cuomo C.A."/>
        </authorList>
    </citation>
    <scope>NUCLEOTIDE SEQUENCE [LARGE SCALE GENOMIC DNA]</scope>
    <source>
        <strain evidence="3 4">UAMH5409</strain>
    </source>
</reference>
<keyword evidence="4" id="KW-1185">Reference proteome</keyword>
<sequence>MAPQPTLHIVARYLPALLLLFQVQPAASATTVPNVPSPVETTQPPSPSPSGPYDPICQDPTLDGPCPIDTNCYFKSPGGEHICRRSTDTNPDSHLILKQGADAPPDEPCPLQTVTLTLLPSRPSSTILPQKQQQQQQQQQQQPQTPTATPLPPPSPPAATSQEQQQQPQTPTISPVAPTDSPTIAQQQQQQPPQWQPQPSYSPTQTFPLSPKLGETVLSGPFSVPGDVGGGSVIGGNVNNNNNNGDGNQSVYIGSAGGGRKSMLGLGMEHAFGLGYLLVLVLL</sequence>
<organism evidence="3 4">
    <name type="scientific">Helicocarpus griseus UAMH5409</name>
    <dbReference type="NCBI Taxonomy" id="1447875"/>
    <lineage>
        <taxon>Eukaryota</taxon>
        <taxon>Fungi</taxon>
        <taxon>Dikarya</taxon>
        <taxon>Ascomycota</taxon>
        <taxon>Pezizomycotina</taxon>
        <taxon>Eurotiomycetes</taxon>
        <taxon>Eurotiomycetidae</taxon>
        <taxon>Onygenales</taxon>
        <taxon>Ajellomycetaceae</taxon>
        <taxon>Helicocarpus</taxon>
    </lineage>
</organism>
<evidence type="ECO:0000256" key="2">
    <source>
        <dbReference type="SAM" id="SignalP"/>
    </source>
</evidence>
<feature type="region of interest" description="Disordered" evidence="1">
    <location>
        <begin position="83"/>
        <end position="224"/>
    </location>
</feature>
<comment type="caution">
    <text evidence="3">The sequence shown here is derived from an EMBL/GenBank/DDBJ whole genome shotgun (WGS) entry which is preliminary data.</text>
</comment>
<proteinExistence type="predicted"/>
<name>A0A2B7XII3_9EURO</name>
<accession>A0A2B7XII3</accession>
<feature type="compositionally biased region" description="Low complexity" evidence="1">
    <location>
        <begin position="186"/>
        <end position="199"/>
    </location>
</feature>
<evidence type="ECO:0000313" key="3">
    <source>
        <dbReference type="EMBL" id="PGH08729.1"/>
    </source>
</evidence>
<feature type="compositionally biased region" description="Low complexity" evidence="1">
    <location>
        <begin position="158"/>
        <end position="175"/>
    </location>
</feature>
<dbReference type="Proteomes" id="UP000223968">
    <property type="component" value="Unassembled WGS sequence"/>
</dbReference>
<feature type="signal peptide" evidence="2">
    <location>
        <begin position="1"/>
        <end position="29"/>
    </location>
</feature>